<dbReference type="KEGG" id="psua:FLK61_25145"/>
<feature type="coiled-coil region" evidence="3">
    <location>
        <begin position="537"/>
        <end position="585"/>
    </location>
</feature>
<dbReference type="Gene3D" id="3.40.50.300">
    <property type="entry name" value="P-loop containing nucleotide triphosphate hydrolases"/>
    <property type="match status" value="2"/>
</dbReference>
<evidence type="ECO:0000256" key="2">
    <source>
        <dbReference type="ARBA" id="ARBA00022840"/>
    </source>
</evidence>
<dbReference type="CDD" id="cd03221">
    <property type="entry name" value="ABCF_EF-3"/>
    <property type="match status" value="2"/>
</dbReference>
<evidence type="ECO:0000256" key="3">
    <source>
        <dbReference type="SAM" id="Coils"/>
    </source>
</evidence>
<dbReference type="EMBL" id="CP041372">
    <property type="protein sequence ID" value="QKS70062.1"/>
    <property type="molecule type" value="Genomic_DNA"/>
</dbReference>
<dbReference type="AlphaFoldDB" id="A0A859FB89"/>
<organism evidence="5 6">
    <name type="scientific">Paenalkalicoccus suaedae</name>
    <dbReference type="NCBI Taxonomy" id="2592382"/>
    <lineage>
        <taxon>Bacteria</taxon>
        <taxon>Bacillati</taxon>
        <taxon>Bacillota</taxon>
        <taxon>Bacilli</taxon>
        <taxon>Bacillales</taxon>
        <taxon>Bacillaceae</taxon>
        <taxon>Paenalkalicoccus</taxon>
    </lineage>
</organism>
<reference evidence="6" key="1">
    <citation type="submission" date="2019-07" db="EMBL/GenBank/DDBJ databases">
        <title>Bacillus alkalisoli sp. nov. isolated from saline soil.</title>
        <authorList>
            <person name="Sun J.-Q."/>
            <person name="Xu L."/>
        </authorList>
    </citation>
    <scope>NUCLEOTIDE SEQUENCE [LARGE SCALE GENOMIC DNA]</scope>
    <source>
        <strain evidence="6">M4U3P1</strain>
    </source>
</reference>
<keyword evidence="1" id="KW-0547">Nucleotide-binding</keyword>
<keyword evidence="2 5" id="KW-0067">ATP-binding</keyword>
<dbReference type="InterPro" id="IPR003593">
    <property type="entry name" value="AAA+_ATPase"/>
</dbReference>
<dbReference type="FunFam" id="3.40.50.300:FF:001807">
    <property type="entry name" value="ABC transporter ATP-binding protein"/>
    <property type="match status" value="1"/>
</dbReference>
<dbReference type="PROSITE" id="PS00211">
    <property type="entry name" value="ABC_TRANSPORTER_1"/>
    <property type="match status" value="2"/>
</dbReference>
<dbReference type="GO" id="GO:0005524">
    <property type="term" value="F:ATP binding"/>
    <property type="evidence" value="ECO:0007669"/>
    <property type="project" value="UniProtKB-KW"/>
</dbReference>
<sequence length="607" mass="69529">MNKLQVNKVAKARGGEHILTNVSFEINEGTRVGMVGANGSGKSTLFALLKGMESPDEGDIHWKKGTRIGAIDQLPNEGEKLGEMILQEAFQEANQLEKELRELEHILSTETDDKQLMKAVERYSYVQEAYETAGGYKKDSMIRQVASGLGITGLLQKPFSNMSGGERTKLALGKVLLQQPTMLLLDEPTNHLDIDAIEWLTDYLKQVNATVLCIAHDRQFLQDVAERIIEIEDGEAHSYETNFKGYEVQKEERLLLEFKHYEEQQKKIKKMKETIKQLRIWANQANPPNDSMHRRASSMEKALQRIEVKKKPIMERTKMKLSLSVDARSGEDAVLLEGVQKTFVDQPVLKQVDMHIRYQDRVAIIGPNGSGKSTLLRILLGEVKADSGSIKLDSQVKIGYLSQHLFDGYKEQSVIDVFRETVHVDEGEARQLLARFLFYGYSVFKKMHQLSGGERVRLRLAQLLHQSVNLLILDEPTNHLDVASQEVLEQALNEFDGTVILVSHDRYLVERIVTGVYWLEDGHAFYTDGAYSRAKEKRQIRLEHREQEKQVETEKKTKTKVRRERLSTEERVDELEKELAQCKDTDKKVILEAQLELLLEQWMLEEE</sequence>
<feature type="domain" description="ABC transporter" evidence="4">
    <location>
        <begin position="4"/>
        <end position="258"/>
    </location>
</feature>
<dbReference type="Pfam" id="PF12848">
    <property type="entry name" value="ABC_tran_Xtn"/>
    <property type="match status" value="1"/>
</dbReference>
<evidence type="ECO:0000256" key="1">
    <source>
        <dbReference type="ARBA" id="ARBA00022741"/>
    </source>
</evidence>
<feature type="coiled-coil region" evidence="3">
    <location>
        <begin position="86"/>
        <end position="113"/>
    </location>
</feature>
<keyword evidence="3" id="KW-0175">Coiled coil</keyword>
<dbReference type="Proteomes" id="UP000318138">
    <property type="component" value="Chromosome"/>
</dbReference>
<dbReference type="NCBIfam" id="NF000355">
    <property type="entry name" value="ribo_prot_ABC_F"/>
    <property type="match status" value="1"/>
</dbReference>
<evidence type="ECO:0000259" key="4">
    <source>
        <dbReference type="PROSITE" id="PS50893"/>
    </source>
</evidence>
<dbReference type="Pfam" id="PF00005">
    <property type="entry name" value="ABC_tran"/>
    <property type="match status" value="2"/>
</dbReference>
<gene>
    <name evidence="5" type="ORF">FLK61_25145</name>
</gene>
<dbReference type="SMART" id="SM00382">
    <property type="entry name" value="AAA"/>
    <property type="match status" value="2"/>
</dbReference>
<dbReference type="RefSeq" id="WP_176008106.1">
    <property type="nucleotide sequence ID" value="NZ_CP041372.2"/>
</dbReference>
<dbReference type="InterPro" id="IPR017871">
    <property type="entry name" value="ABC_transporter-like_CS"/>
</dbReference>
<keyword evidence="6" id="KW-1185">Reference proteome</keyword>
<dbReference type="InterPro" id="IPR027417">
    <property type="entry name" value="P-loop_NTPase"/>
</dbReference>
<feature type="domain" description="ABC transporter" evidence="4">
    <location>
        <begin position="334"/>
        <end position="546"/>
    </location>
</feature>
<dbReference type="InterPro" id="IPR003439">
    <property type="entry name" value="ABC_transporter-like_ATP-bd"/>
</dbReference>
<dbReference type="PANTHER" id="PTHR42855">
    <property type="entry name" value="ABC TRANSPORTER ATP-BINDING SUBUNIT"/>
    <property type="match status" value="1"/>
</dbReference>
<dbReference type="PROSITE" id="PS50893">
    <property type="entry name" value="ABC_TRANSPORTER_2"/>
    <property type="match status" value="2"/>
</dbReference>
<protein>
    <submittedName>
        <fullName evidence="5">ABC-F family ATP-binding cassette domain-containing protein</fullName>
    </submittedName>
</protein>
<proteinExistence type="predicted"/>
<accession>A0A859FB89</accession>
<name>A0A859FB89_9BACI</name>
<dbReference type="SUPFAM" id="SSF52540">
    <property type="entry name" value="P-loop containing nucleoside triphosphate hydrolases"/>
    <property type="match status" value="2"/>
</dbReference>
<evidence type="ECO:0000313" key="6">
    <source>
        <dbReference type="Proteomes" id="UP000318138"/>
    </source>
</evidence>
<dbReference type="PANTHER" id="PTHR42855:SF2">
    <property type="entry name" value="DRUG RESISTANCE ABC TRANSPORTER,ATP-BINDING PROTEIN"/>
    <property type="match status" value="1"/>
</dbReference>
<dbReference type="FunFam" id="3.40.50.300:FF:000011">
    <property type="entry name" value="Putative ABC transporter ATP-binding component"/>
    <property type="match status" value="1"/>
</dbReference>
<dbReference type="GO" id="GO:0016887">
    <property type="term" value="F:ATP hydrolysis activity"/>
    <property type="evidence" value="ECO:0007669"/>
    <property type="project" value="InterPro"/>
</dbReference>
<evidence type="ECO:0000313" key="5">
    <source>
        <dbReference type="EMBL" id="QKS70062.1"/>
    </source>
</evidence>
<dbReference type="InterPro" id="IPR051309">
    <property type="entry name" value="ABCF_ATPase"/>
</dbReference>
<dbReference type="InterPro" id="IPR032781">
    <property type="entry name" value="ABC_tran_Xtn"/>
</dbReference>